<evidence type="ECO:0000259" key="2">
    <source>
        <dbReference type="Pfam" id="PF03732"/>
    </source>
</evidence>
<dbReference type="GO" id="GO:0003676">
    <property type="term" value="F:nucleic acid binding"/>
    <property type="evidence" value="ECO:0007669"/>
    <property type="project" value="InterPro"/>
</dbReference>
<dbReference type="Gene3D" id="4.10.60.10">
    <property type="entry name" value="Zinc finger, CCHC-type"/>
    <property type="match status" value="1"/>
</dbReference>
<name>A0A6P6SPM7_COFAR</name>
<dbReference type="PANTHER" id="PTHR15503:SF42">
    <property type="entry name" value="ZINC FINGER, CCHC-TYPE, RETROTRANSPOSON GAG DOMAIN, ASPARTIC PEPTIDASE DOMAIN PROTEIN-RELATED"/>
    <property type="match status" value="1"/>
</dbReference>
<dbReference type="RefSeq" id="XP_027067801.1">
    <property type="nucleotide sequence ID" value="XM_027212000.2"/>
</dbReference>
<feature type="region of interest" description="Disordered" evidence="1">
    <location>
        <begin position="227"/>
        <end position="262"/>
    </location>
</feature>
<feature type="region of interest" description="Disordered" evidence="1">
    <location>
        <begin position="140"/>
        <end position="186"/>
    </location>
</feature>
<dbReference type="InterPro" id="IPR036875">
    <property type="entry name" value="Znf_CCHC_sf"/>
</dbReference>
<dbReference type="Pfam" id="PF03732">
    <property type="entry name" value="Retrotrans_gag"/>
    <property type="match status" value="1"/>
</dbReference>
<dbReference type="OrthoDB" id="1751327at2759"/>
<dbReference type="Pfam" id="PF08284">
    <property type="entry name" value="RVP_2"/>
    <property type="match status" value="1"/>
</dbReference>
<evidence type="ECO:0000313" key="4">
    <source>
        <dbReference type="RefSeq" id="XP_027067801.1"/>
    </source>
</evidence>
<dbReference type="InterPro" id="IPR005162">
    <property type="entry name" value="Retrotrans_gag_dom"/>
</dbReference>
<organism evidence="3 4">
    <name type="scientific">Coffea arabica</name>
    <name type="common">Arabian coffee</name>
    <dbReference type="NCBI Taxonomy" id="13443"/>
    <lineage>
        <taxon>Eukaryota</taxon>
        <taxon>Viridiplantae</taxon>
        <taxon>Streptophyta</taxon>
        <taxon>Embryophyta</taxon>
        <taxon>Tracheophyta</taxon>
        <taxon>Spermatophyta</taxon>
        <taxon>Magnoliopsida</taxon>
        <taxon>eudicotyledons</taxon>
        <taxon>Gunneridae</taxon>
        <taxon>Pentapetalae</taxon>
        <taxon>asterids</taxon>
        <taxon>lamiids</taxon>
        <taxon>Gentianales</taxon>
        <taxon>Rubiaceae</taxon>
        <taxon>Ixoroideae</taxon>
        <taxon>Gardenieae complex</taxon>
        <taxon>Bertiereae - Coffeeae clade</taxon>
        <taxon>Coffeeae</taxon>
        <taxon>Coffea</taxon>
    </lineage>
</organism>
<evidence type="ECO:0000256" key="1">
    <source>
        <dbReference type="SAM" id="MobiDB-lite"/>
    </source>
</evidence>
<dbReference type="PANTHER" id="PTHR15503">
    <property type="entry name" value="LDOC1 RELATED"/>
    <property type="match status" value="1"/>
</dbReference>
<dbReference type="AlphaFoldDB" id="A0A6P6SPM7"/>
<gene>
    <name evidence="4" type="primary">LOC113693467</name>
</gene>
<dbReference type="InterPro" id="IPR032567">
    <property type="entry name" value="RTL1-rel"/>
</dbReference>
<feature type="compositionally biased region" description="Polar residues" evidence="1">
    <location>
        <begin position="251"/>
        <end position="262"/>
    </location>
</feature>
<dbReference type="GeneID" id="113693467"/>
<dbReference type="SUPFAM" id="SSF57756">
    <property type="entry name" value="Retrovirus zinc finger-like domains"/>
    <property type="match status" value="1"/>
</dbReference>
<sequence length="347" mass="39112">MEDIFAALHYTEERQVTFTVFQLEGAARSWWNVVWAKWKREQTPHTWLNFTREFNEKFLPPLIQEKMEDEFIKLCQGTSSVAEYETQFTRFSKFAPELVFSEQKRIRRFVQGLNVKIQKDLATAQIDTFKDALEKAQRVEQARFQSVPPPKFGRGAGGGRTTGTPRGRAPSKGAQSGRGQGQQKTISQVFPAPTTRASCGYCGKLGHIEDACWRKLRKCLRCGSSEHHLAGGPVKNREGNGGAQPEKSNHKQPTVSGSRPKSSSMVFALDYQRAPESSEVVEGTIPVFHRLAKLLIDPGATHSFVNPTFMCGIDLSPIKLPYDLEVKTPTRDQSLVTNMVYRNCENW</sequence>
<accession>A0A6P6SPM7</accession>
<evidence type="ECO:0000313" key="3">
    <source>
        <dbReference type="Proteomes" id="UP001652660"/>
    </source>
</evidence>
<proteinExistence type="predicted"/>
<keyword evidence="3" id="KW-1185">Reference proteome</keyword>
<dbReference type="GO" id="GO:0008270">
    <property type="term" value="F:zinc ion binding"/>
    <property type="evidence" value="ECO:0007669"/>
    <property type="project" value="InterPro"/>
</dbReference>
<reference evidence="3" key="1">
    <citation type="journal article" date="2025" name="Foods">
        <title>Unveiling the Microbial Signatures of Arabica Coffee Cherries: Insights into Ripeness Specific Diversity, Functional Traits, and Implications for Quality and Safety.</title>
        <authorList>
            <consortium name="RefSeq"/>
            <person name="Tenea G.N."/>
            <person name="Cifuentes V."/>
            <person name="Reyes P."/>
            <person name="Cevallos-Vallejos M."/>
        </authorList>
    </citation>
    <scope>NUCLEOTIDE SEQUENCE [LARGE SCALE GENOMIC DNA]</scope>
</reference>
<reference evidence="4" key="2">
    <citation type="submission" date="2025-08" db="UniProtKB">
        <authorList>
            <consortium name="RefSeq"/>
        </authorList>
    </citation>
    <scope>IDENTIFICATION</scope>
    <source>
        <tissue evidence="4">Leaves</tissue>
    </source>
</reference>
<feature type="domain" description="Retrotransposon gag" evidence="2">
    <location>
        <begin position="18"/>
        <end position="114"/>
    </location>
</feature>
<protein>
    <recommendedName>
        <fullName evidence="2">Retrotransposon gag domain-containing protein</fullName>
    </recommendedName>
</protein>
<dbReference type="Proteomes" id="UP001652660">
    <property type="component" value="Chromosome 6c"/>
</dbReference>